<keyword evidence="2" id="KW-1185">Reference proteome</keyword>
<evidence type="ECO:0000313" key="1">
    <source>
        <dbReference type="EMBL" id="KAJ8009807.1"/>
    </source>
</evidence>
<evidence type="ECO:0000313" key="2">
    <source>
        <dbReference type="Proteomes" id="UP001157502"/>
    </source>
</evidence>
<name>A0ACC2H224_DALPE</name>
<comment type="caution">
    <text evidence="1">The sequence shown here is derived from an EMBL/GenBank/DDBJ whole genome shotgun (WGS) entry which is preliminary data.</text>
</comment>
<proteinExistence type="predicted"/>
<organism evidence="1 2">
    <name type="scientific">Dallia pectoralis</name>
    <name type="common">Alaska blackfish</name>
    <dbReference type="NCBI Taxonomy" id="75939"/>
    <lineage>
        <taxon>Eukaryota</taxon>
        <taxon>Metazoa</taxon>
        <taxon>Chordata</taxon>
        <taxon>Craniata</taxon>
        <taxon>Vertebrata</taxon>
        <taxon>Euteleostomi</taxon>
        <taxon>Actinopterygii</taxon>
        <taxon>Neopterygii</taxon>
        <taxon>Teleostei</taxon>
        <taxon>Protacanthopterygii</taxon>
        <taxon>Esociformes</taxon>
        <taxon>Umbridae</taxon>
        <taxon>Dallia</taxon>
    </lineage>
</organism>
<dbReference type="EMBL" id="CM055733">
    <property type="protein sequence ID" value="KAJ8009807.1"/>
    <property type="molecule type" value="Genomic_DNA"/>
</dbReference>
<protein>
    <submittedName>
        <fullName evidence="1">Uncharacterized protein</fullName>
    </submittedName>
</protein>
<accession>A0ACC2H224</accession>
<reference evidence="1" key="1">
    <citation type="submission" date="2021-05" db="EMBL/GenBank/DDBJ databases">
        <authorList>
            <person name="Pan Q."/>
            <person name="Jouanno E."/>
            <person name="Zahm M."/>
            <person name="Klopp C."/>
            <person name="Cabau C."/>
            <person name="Louis A."/>
            <person name="Berthelot C."/>
            <person name="Parey E."/>
            <person name="Roest Crollius H."/>
            <person name="Montfort J."/>
            <person name="Robinson-Rechavi M."/>
            <person name="Bouchez O."/>
            <person name="Lampietro C."/>
            <person name="Lopez Roques C."/>
            <person name="Donnadieu C."/>
            <person name="Postlethwait J."/>
            <person name="Bobe J."/>
            <person name="Dillon D."/>
            <person name="Chandos A."/>
            <person name="von Hippel F."/>
            <person name="Guiguen Y."/>
        </authorList>
    </citation>
    <scope>NUCLEOTIDE SEQUENCE</scope>
    <source>
        <strain evidence="1">YG-Jan2019</strain>
    </source>
</reference>
<gene>
    <name evidence="1" type="ORF">DPEC_G00068040</name>
</gene>
<sequence length="933" mass="105991">PDCICQQRERTPSPLRNIRRRRCFEAVDDRGYQAEDRRVQERAPEHQRRGNANGGVQYYRSQQQWPTMERSNDYQRKQRVPVTETWTLVNSMGQPDNLTTSHQRVLRQRPHVSDCYNRNARNYMGRRGGAAAEVRRYTLPQGEPHRVRGRPVYKRTGSPVRERPHATNGYSKRPGHPATKVRRVIAPRGGPRRSSGQPDNKHCKADKTQRPDETARLAYTGSSETRARLRCREDTADQTNAAGGDRQSRTHCSLDKNESRLRSKIIGVPNSVPNAFDHPLSVSPKNSQVGMSYQQCLRAKPKHAGRQESSPRLTNKAFRRTRSWMNARRQLDHSEYTSRLGEDLLNADTAQLASAEHKTQSLAEEASSAEPEPVSVPIGTDREEGAVHIVSQTESLHTVETDCARRDCAPESMADPEAVGVPIGTDREEGAVHIVSQNTLEDMLRDVEYVNAFQEHTTCDFYSSDLDVDKQIWNVESYQDHFVDPVSQAVSSILPSPSDNSDRVLRSTERTIQGNADFENVCDYIFQQNQSVQPLEGQPHPPEMPEVPRHTQPHEDQVDSQGPVNTLFELVQKLISCSVCNNTFNRTFVCEDYLIQLNRPIQCACCCVLCSLCYREQKGCRTHKIVSARAVVNATASILASCPDMERVGEWDLELDDMDHFKTEADINRHVQQLMTGERTPGIEALRSAFNSLMTANDSMSFKHWLNEALPEELAYRYVCIPHIKWFWNHIAAGKWIPGSTEVMIGHDEHLLKLFKVSLGSYRFHWCCFVLKKQIILAMWCTSAPKRGQPKVITLVDSALKPYTESVDFKTMVLYLCRWFTVQYVSPQNRQLKVVLDCKPSEGSSLVHVVASLASKIGMPEVAPGLSQIRPKDDLDYGFNLSRAKDMLTCSSKDIVQGKYINLVEEFNYYHNQGTNTIGLKHMYTNTEQYNSL</sequence>
<dbReference type="Proteomes" id="UP001157502">
    <property type="component" value="Chromosome 6"/>
</dbReference>
<feature type="non-terminal residue" evidence="1">
    <location>
        <position position="1"/>
    </location>
</feature>